<dbReference type="Proteomes" id="UP000252255">
    <property type="component" value="Unassembled WGS sequence"/>
</dbReference>
<evidence type="ECO:0000313" key="3">
    <source>
        <dbReference type="Proteomes" id="UP000252255"/>
    </source>
</evidence>
<dbReference type="PROSITE" id="PS50943">
    <property type="entry name" value="HTH_CROC1"/>
    <property type="match status" value="1"/>
</dbReference>
<dbReference type="CDD" id="cd00093">
    <property type="entry name" value="HTH_XRE"/>
    <property type="match status" value="1"/>
</dbReference>
<name>A0A367WRJ0_9PROT</name>
<comment type="caution">
    <text evidence="2">The sequence shown here is derived from an EMBL/GenBank/DDBJ whole genome shotgun (WGS) entry which is preliminary data.</text>
</comment>
<dbReference type="SUPFAM" id="SSF47413">
    <property type="entry name" value="lambda repressor-like DNA-binding domains"/>
    <property type="match status" value="1"/>
</dbReference>
<organism evidence="2 3">
    <name type="scientific">Thalassospira profundimaris</name>
    <dbReference type="NCBI Taxonomy" id="502049"/>
    <lineage>
        <taxon>Bacteria</taxon>
        <taxon>Pseudomonadati</taxon>
        <taxon>Pseudomonadota</taxon>
        <taxon>Alphaproteobacteria</taxon>
        <taxon>Rhodospirillales</taxon>
        <taxon>Thalassospiraceae</taxon>
        <taxon>Thalassospira</taxon>
    </lineage>
</organism>
<dbReference type="InterPro" id="IPR001387">
    <property type="entry name" value="Cro/C1-type_HTH"/>
</dbReference>
<dbReference type="SMART" id="SM00530">
    <property type="entry name" value="HTH_XRE"/>
    <property type="match status" value="1"/>
</dbReference>
<gene>
    <name evidence="2" type="ORF">TH30_19580</name>
</gene>
<protein>
    <recommendedName>
        <fullName evidence="1">HTH cro/C1-type domain-containing protein</fullName>
    </recommendedName>
</protein>
<dbReference type="InterPro" id="IPR010982">
    <property type="entry name" value="Lambda_DNA-bd_dom_sf"/>
</dbReference>
<sequence length="84" mass="9215">MDIFDIGELIRQHRKSRGMRQAALASKAGIARSTLVALENGSLPELGFGKICSLLAVLELDITIAPARARRPTLEDLRNDPDME</sequence>
<proteinExistence type="predicted"/>
<reference evidence="2 3" key="1">
    <citation type="submission" date="2014-07" db="EMBL/GenBank/DDBJ databases">
        <title>Draft genome sequence of Thalassospira profundimaris PR54-5.</title>
        <authorList>
            <person name="Lai Q."/>
            <person name="Shao Z."/>
        </authorList>
    </citation>
    <scope>NUCLEOTIDE SEQUENCE [LARGE SCALE GENOMIC DNA]</scope>
    <source>
        <strain evidence="2 3">PR54-5</strain>
    </source>
</reference>
<dbReference type="Gene3D" id="1.10.260.40">
    <property type="entry name" value="lambda repressor-like DNA-binding domains"/>
    <property type="match status" value="1"/>
</dbReference>
<dbReference type="AlphaFoldDB" id="A0A367WRJ0"/>
<feature type="domain" description="HTH cro/C1-type" evidence="1">
    <location>
        <begin position="10"/>
        <end position="65"/>
    </location>
</feature>
<evidence type="ECO:0000259" key="1">
    <source>
        <dbReference type="PROSITE" id="PS50943"/>
    </source>
</evidence>
<accession>A0A367WRJ0</accession>
<evidence type="ECO:0000313" key="2">
    <source>
        <dbReference type="EMBL" id="RCK43220.1"/>
    </source>
</evidence>
<dbReference type="EMBL" id="JPWI01000015">
    <property type="protein sequence ID" value="RCK43220.1"/>
    <property type="molecule type" value="Genomic_DNA"/>
</dbReference>
<dbReference type="OrthoDB" id="7361823at2"/>
<dbReference type="RefSeq" id="WP_114099688.1">
    <property type="nucleotide sequence ID" value="NZ_JPWI01000015.1"/>
</dbReference>
<dbReference type="GO" id="GO:0003677">
    <property type="term" value="F:DNA binding"/>
    <property type="evidence" value="ECO:0007669"/>
    <property type="project" value="InterPro"/>
</dbReference>
<dbReference type="Pfam" id="PF13560">
    <property type="entry name" value="HTH_31"/>
    <property type="match status" value="1"/>
</dbReference>